<organism evidence="1 2">
    <name type="scientific">Nostoc sphaeroides CCNUC1</name>
    <dbReference type="NCBI Taxonomy" id="2653204"/>
    <lineage>
        <taxon>Bacteria</taxon>
        <taxon>Bacillati</taxon>
        <taxon>Cyanobacteriota</taxon>
        <taxon>Cyanophyceae</taxon>
        <taxon>Nostocales</taxon>
        <taxon>Nostocaceae</taxon>
        <taxon>Nostoc</taxon>
    </lineage>
</organism>
<keyword evidence="2" id="KW-1185">Reference proteome</keyword>
<protein>
    <submittedName>
        <fullName evidence="1">Uncharacterized protein</fullName>
    </submittedName>
</protein>
<dbReference type="EMBL" id="CP045227">
    <property type="protein sequence ID" value="QFS50651.1"/>
    <property type="molecule type" value="Genomic_DNA"/>
</dbReference>
<name>A0A5P8WDK3_9NOSO</name>
<gene>
    <name evidence="1" type="ORF">GXM_08145</name>
</gene>
<accession>A0A5P8WDK3</accession>
<reference evidence="1 2" key="1">
    <citation type="submission" date="2019-10" db="EMBL/GenBank/DDBJ databases">
        <title>Genomic and transcriptomic insights into the perfect genentic adaptation of a filamentous nitrogen-fixing cyanobacterium to rice fields.</title>
        <authorList>
            <person name="Chen Z."/>
        </authorList>
    </citation>
    <scope>NUCLEOTIDE SEQUENCE [LARGE SCALE GENOMIC DNA]</scope>
    <source>
        <strain evidence="1">CCNUC1</strain>
    </source>
</reference>
<evidence type="ECO:0000313" key="2">
    <source>
        <dbReference type="Proteomes" id="UP000326678"/>
    </source>
</evidence>
<proteinExistence type="predicted"/>
<dbReference type="AlphaFoldDB" id="A0A5P8WDK3"/>
<dbReference type="Proteomes" id="UP000326678">
    <property type="component" value="Chromosome Gxm2"/>
</dbReference>
<evidence type="ECO:0000313" key="1">
    <source>
        <dbReference type="EMBL" id="QFS50651.1"/>
    </source>
</evidence>
<dbReference type="KEGG" id="nsh:GXM_08145"/>
<sequence>MRKRITAGSKGRPVTPGAKPYFNLFSIESFCQINPPSDRNSQKHVSHLGQS</sequence>